<sequence length="208" mass="23035">MSSPTATKVCFVCDQPLGDPRTILYNKCCGLPYHYTCIFKLYIMEIPERYPVCRDSGTVDENAGPSKTEGKKDQQHVQESDAEREDIDARESSDAEKSTVSNSYSVEGQKSSEQPGLSQPTDSASSPTPQSSEPLKDWNTMEETATAEHSNDSQTLGDEFYEVPLEPVEEPMDMSEWDMADDAPKCHGTPATVNGRWVTPKESSSYQS</sequence>
<evidence type="ECO:0000313" key="2">
    <source>
        <dbReference type="Proteomes" id="UP001320706"/>
    </source>
</evidence>
<keyword evidence="2" id="KW-1185">Reference proteome</keyword>
<comment type="caution">
    <text evidence="1">The sequence shown here is derived from an EMBL/GenBank/DDBJ whole genome shotgun (WGS) entry which is preliminary data.</text>
</comment>
<proteinExistence type="predicted"/>
<dbReference type="EMBL" id="JAMKPW020000022">
    <property type="protein sequence ID" value="KAK8206747.1"/>
    <property type="molecule type" value="Genomic_DNA"/>
</dbReference>
<organism evidence="1 2">
    <name type="scientific">Zalaria obscura</name>
    <dbReference type="NCBI Taxonomy" id="2024903"/>
    <lineage>
        <taxon>Eukaryota</taxon>
        <taxon>Fungi</taxon>
        <taxon>Dikarya</taxon>
        <taxon>Ascomycota</taxon>
        <taxon>Pezizomycotina</taxon>
        <taxon>Dothideomycetes</taxon>
        <taxon>Dothideomycetidae</taxon>
        <taxon>Dothideales</taxon>
        <taxon>Zalariaceae</taxon>
        <taxon>Zalaria</taxon>
    </lineage>
</organism>
<reference evidence="1" key="1">
    <citation type="submission" date="2024-02" db="EMBL/GenBank/DDBJ databases">
        <title>Metagenome Assembled Genome of Zalaria obscura JY119.</title>
        <authorList>
            <person name="Vighnesh L."/>
            <person name="Jagadeeshwari U."/>
            <person name="Venkata Ramana C."/>
            <person name="Sasikala C."/>
        </authorList>
    </citation>
    <scope>NUCLEOTIDE SEQUENCE</scope>
    <source>
        <strain evidence="1">JY119</strain>
    </source>
</reference>
<accession>A0ACC3SCG5</accession>
<protein>
    <submittedName>
        <fullName evidence="1">Uncharacterized protein</fullName>
    </submittedName>
</protein>
<dbReference type="Proteomes" id="UP001320706">
    <property type="component" value="Unassembled WGS sequence"/>
</dbReference>
<gene>
    <name evidence="1" type="ORF">M8818_004581</name>
</gene>
<evidence type="ECO:0000313" key="1">
    <source>
        <dbReference type="EMBL" id="KAK8206747.1"/>
    </source>
</evidence>
<name>A0ACC3SCG5_9PEZI</name>